<gene>
    <name evidence="1" type="ORF">TEA_005849</name>
</gene>
<organism evidence="1 2">
    <name type="scientific">Camellia sinensis var. sinensis</name>
    <name type="common">China tea</name>
    <dbReference type="NCBI Taxonomy" id="542762"/>
    <lineage>
        <taxon>Eukaryota</taxon>
        <taxon>Viridiplantae</taxon>
        <taxon>Streptophyta</taxon>
        <taxon>Embryophyta</taxon>
        <taxon>Tracheophyta</taxon>
        <taxon>Spermatophyta</taxon>
        <taxon>Magnoliopsida</taxon>
        <taxon>eudicotyledons</taxon>
        <taxon>Gunneridae</taxon>
        <taxon>Pentapetalae</taxon>
        <taxon>asterids</taxon>
        <taxon>Ericales</taxon>
        <taxon>Theaceae</taxon>
        <taxon>Camellia</taxon>
    </lineage>
</organism>
<accession>A0A4S4EKA8</accession>
<evidence type="ECO:0000313" key="1">
    <source>
        <dbReference type="EMBL" id="THG16406.1"/>
    </source>
</evidence>
<dbReference type="EMBL" id="SDRB02004099">
    <property type="protein sequence ID" value="THG16406.1"/>
    <property type="molecule type" value="Genomic_DNA"/>
</dbReference>
<comment type="caution">
    <text evidence="1">The sequence shown here is derived from an EMBL/GenBank/DDBJ whole genome shotgun (WGS) entry which is preliminary data.</text>
</comment>
<dbReference type="Proteomes" id="UP000306102">
    <property type="component" value="Unassembled WGS sequence"/>
</dbReference>
<reference evidence="1 2" key="1">
    <citation type="journal article" date="2018" name="Proc. Natl. Acad. Sci. U.S.A.">
        <title>Draft genome sequence of Camellia sinensis var. sinensis provides insights into the evolution of the tea genome and tea quality.</title>
        <authorList>
            <person name="Wei C."/>
            <person name="Yang H."/>
            <person name="Wang S."/>
            <person name="Zhao J."/>
            <person name="Liu C."/>
            <person name="Gao L."/>
            <person name="Xia E."/>
            <person name="Lu Y."/>
            <person name="Tai Y."/>
            <person name="She G."/>
            <person name="Sun J."/>
            <person name="Cao H."/>
            <person name="Tong W."/>
            <person name="Gao Q."/>
            <person name="Li Y."/>
            <person name="Deng W."/>
            <person name="Jiang X."/>
            <person name="Wang W."/>
            <person name="Chen Q."/>
            <person name="Zhang S."/>
            <person name="Li H."/>
            <person name="Wu J."/>
            <person name="Wang P."/>
            <person name="Li P."/>
            <person name="Shi C."/>
            <person name="Zheng F."/>
            <person name="Jian J."/>
            <person name="Huang B."/>
            <person name="Shan D."/>
            <person name="Shi M."/>
            <person name="Fang C."/>
            <person name="Yue Y."/>
            <person name="Li F."/>
            <person name="Li D."/>
            <person name="Wei S."/>
            <person name="Han B."/>
            <person name="Jiang C."/>
            <person name="Yin Y."/>
            <person name="Xia T."/>
            <person name="Zhang Z."/>
            <person name="Bennetzen J.L."/>
            <person name="Zhao S."/>
            <person name="Wan X."/>
        </authorList>
    </citation>
    <scope>NUCLEOTIDE SEQUENCE [LARGE SCALE GENOMIC DNA]</scope>
    <source>
        <strain evidence="2">cv. Shuchazao</strain>
        <tissue evidence="1">Leaf</tissue>
    </source>
</reference>
<proteinExistence type="predicted"/>
<dbReference type="AlphaFoldDB" id="A0A4S4EKA8"/>
<keyword evidence="2" id="KW-1185">Reference proteome</keyword>
<name>A0A4S4EKA8_CAMSN</name>
<protein>
    <submittedName>
        <fullName evidence="1">Uncharacterized protein</fullName>
    </submittedName>
</protein>
<evidence type="ECO:0000313" key="2">
    <source>
        <dbReference type="Proteomes" id="UP000306102"/>
    </source>
</evidence>
<sequence length="126" mass="13941">MIVRDDGARGLAVTIRISIDYSNLVISYVTANSAVKKPSPALSPLFSLPLYNDDAPLNRRREKISLSSDFEDEFSWKMKINGSDCVETVKSPPSHEEFGGDDKDFYFACIAPDESPSSIDDVFQNG</sequence>